<dbReference type="SMART" id="SM00213">
    <property type="entry name" value="UBQ"/>
    <property type="match status" value="1"/>
</dbReference>
<name>A0A183CGH2_GLOPA</name>
<feature type="domain" description="Ubiquitin-like" evidence="1">
    <location>
        <begin position="80"/>
        <end position="140"/>
    </location>
</feature>
<accession>A0A183CGH2</accession>
<protein>
    <submittedName>
        <fullName evidence="3">Ubiquitin-like domain-containing protein</fullName>
    </submittedName>
</protein>
<reference evidence="2" key="1">
    <citation type="submission" date="2014-05" db="EMBL/GenBank/DDBJ databases">
        <title>The genome and life-stage specific transcriptomes of Globodera pallida elucidate key aspects of plant parasitism by a cyst nematode.</title>
        <authorList>
            <person name="Cotton J.A."/>
            <person name="Lilley C.J."/>
            <person name="Jones L.M."/>
            <person name="Kikuchi T."/>
            <person name="Reid A.J."/>
            <person name="Thorpe P."/>
            <person name="Tsai I.J."/>
            <person name="Beasley H."/>
            <person name="Blok V."/>
            <person name="Cock P.J.A."/>
            <person name="Van den Akker S.E."/>
            <person name="Holroyd N."/>
            <person name="Hunt M."/>
            <person name="Mantelin S."/>
            <person name="Naghra H."/>
            <person name="Pain A."/>
            <person name="Palomares-Rius J.E."/>
            <person name="Zarowiecki M."/>
            <person name="Berriman M."/>
            <person name="Jones J.T."/>
            <person name="Urwin P.E."/>
        </authorList>
    </citation>
    <scope>NUCLEOTIDE SEQUENCE [LARGE SCALE GENOMIC DNA]</scope>
    <source>
        <strain evidence="2">Lindley</strain>
    </source>
</reference>
<dbReference type="Proteomes" id="UP000050741">
    <property type="component" value="Unassembled WGS sequence"/>
</dbReference>
<dbReference type="Gene3D" id="3.10.20.90">
    <property type="entry name" value="Phosphatidylinositol 3-kinase Catalytic Subunit, Chain A, domain 1"/>
    <property type="match status" value="1"/>
</dbReference>
<sequence>MFEFGFGIRKSELGFALQAKVVIESEDYQKLVNAPQTNFAGVEEIIEKSVAALNERFEGFVENQAANDAQQKADKEAIEQVEAWNTVADVKEMIEAKEGTPWFDQRLIFAGKQLEEERTLAEYNVQNNSTLDLHFWEDDGN</sequence>
<dbReference type="SUPFAM" id="SSF54236">
    <property type="entry name" value="Ubiquitin-like"/>
    <property type="match status" value="1"/>
</dbReference>
<dbReference type="WBParaSite" id="GPLIN_001197700">
    <property type="protein sequence ID" value="GPLIN_001197700"/>
    <property type="gene ID" value="GPLIN_001197700"/>
</dbReference>
<dbReference type="CDD" id="cd17039">
    <property type="entry name" value="Ubl_ubiquitin_like"/>
    <property type="match status" value="1"/>
</dbReference>
<organism evidence="2 3">
    <name type="scientific">Globodera pallida</name>
    <name type="common">Potato cyst nematode worm</name>
    <name type="synonym">Heterodera pallida</name>
    <dbReference type="NCBI Taxonomy" id="36090"/>
    <lineage>
        <taxon>Eukaryota</taxon>
        <taxon>Metazoa</taxon>
        <taxon>Ecdysozoa</taxon>
        <taxon>Nematoda</taxon>
        <taxon>Chromadorea</taxon>
        <taxon>Rhabditida</taxon>
        <taxon>Tylenchina</taxon>
        <taxon>Tylenchomorpha</taxon>
        <taxon>Tylenchoidea</taxon>
        <taxon>Heteroderidae</taxon>
        <taxon>Heteroderinae</taxon>
        <taxon>Globodera</taxon>
    </lineage>
</organism>
<evidence type="ECO:0000313" key="2">
    <source>
        <dbReference type="Proteomes" id="UP000050741"/>
    </source>
</evidence>
<dbReference type="PRINTS" id="PR00348">
    <property type="entry name" value="UBIQUITIN"/>
</dbReference>
<dbReference type="InterPro" id="IPR000626">
    <property type="entry name" value="Ubiquitin-like_dom"/>
</dbReference>
<proteinExistence type="predicted"/>
<keyword evidence="2" id="KW-1185">Reference proteome</keyword>
<reference evidence="3" key="2">
    <citation type="submission" date="2016-06" db="UniProtKB">
        <authorList>
            <consortium name="WormBaseParasite"/>
        </authorList>
    </citation>
    <scope>IDENTIFICATION</scope>
</reference>
<dbReference type="PANTHER" id="PTHR10666">
    <property type="entry name" value="UBIQUITIN"/>
    <property type="match status" value="1"/>
</dbReference>
<dbReference type="AlphaFoldDB" id="A0A183CGH2"/>
<dbReference type="InterPro" id="IPR029071">
    <property type="entry name" value="Ubiquitin-like_domsf"/>
</dbReference>
<evidence type="ECO:0000259" key="1">
    <source>
        <dbReference type="PROSITE" id="PS50053"/>
    </source>
</evidence>
<evidence type="ECO:0000313" key="3">
    <source>
        <dbReference type="WBParaSite" id="GPLIN_001197700"/>
    </source>
</evidence>
<dbReference type="InterPro" id="IPR050158">
    <property type="entry name" value="Ubiquitin_ubiquitin-like"/>
</dbReference>
<dbReference type="Pfam" id="PF00240">
    <property type="entry name" value="ubiquitin"/>
    <property type="match status" value="1"/>
</dbReference>
<dbReference type="InterPro" id="IPR019956">
    <property type="entry name" value="Ubiquitin_dom"/>
</dbReference>
<dbReference type="PROSITE" id="PS50053">
    <property type="entry name" value="UBIQUITIN_2"/>
    <property type="match status" value="1"/>
</dbReference>